<accession>A0ABT9Z6A5</accession>
<dbReference type="PROSITE" id="PS00801">
    <property type="entry name" value="TRANSKETOLASE_1"/>
    <property type="match status" value="1"/>
</dbReference>
<evidence type="ECO:0000256" key="4">
    <source>
        <dbReference type="ARBA" id="ARBA00022723"/>
    </source>
</evidence>
<dbReference type="InterPro" id="IPR029061">
    <property type="entry name" value="THDP-binding"/>
</dbReference>
<evidence type="ECO:0000313" key="8">
    <source>
        <dbReference type="Proteomes" id="UP001232245"/>
    </source>
</evidence>
<gene>
    <name evidence="7" type="ORF">J2S02_004134</name>
</gene>
<dbReference type="RefSeq" id="WP_174881783.1">
    <property type="nucleotide sequence ID" value="NZ_CADEPK010000431.1"/>
</dbReference>
<keyword evidence="5" id="KW-0786">Thiamine pyrophosphate</keyword>
<proteinExistence type="inferred from homology"/>
<dbReference type="CDD" id="cd02012">
    <property type="entry name" value="TPP_TK"/>
    <property type="match status" value="1"/>
</dbReference>
<dbReference type="Gene3D" id="3.40.50.970">
    <property type="match status" value="1"/>
</dbReference>
<evidence type="ECO:0000256" key="1">
    <source>
        <dbReference type="ARBA" id="ARBA00001964"/>
    </source>
</evidence>
<evidence type="ECO:0000259" key="6">
    <source>
        <dbReference type="Pfam" id="PF00456"/>
    </source>
</evidence>
<dbReference type="InterPro" id="IPR005474">
    <property type="entry name" value="Transketolase_N"/>
</dbReference>
<comment type="caution">
    <text evidence="7">The sequence shown here is derived from an EMBL/GenBank/DDBJ whole genome shotgun (WGS) entry which is preliminary data.</text>
</comment>
<reference evidence="7 8" key="1">
    <citation type="submission" date="2023-07" db="EMBL/GenBank/DDBJ databases">
        <title>Genomic Encyclopedia of Type Strains, Phase IV (KMG-IV): sequencing the most valuable type-strain genomes for metagenomic binning, comparative biology and taxonomic classification.</title>
        <authorList>
            <person name="Goeker M."/>
        </authorList>
    </citation>
    <scope>NUCLEOTIDE SEQUENCE [LARGE SCALE GENOMIC DNA]</scope>
    <source>
        <strain evidence="7 8">DSM 17723</strain>
    </source>
</reference>
<dbReference type="SUPFAM" id="SSF52518">
    <property type="entry name" value="Thiamin diphosphate-binding fold (THDP-binding)"/>
    <property type="match status" value="1"/>
</dbReference>
<dbReference type="PANTHER" id="PTHR47514:SF1">
    <property type="entry name" value="TRANSKETOLASE N-TERMINAL SECTION-RELATED"/>
    <property type="match status" value="1"/>
</dbReference>
<evidence type="ECO:0000256" key="2">
    <source>
        <dbReference type="ARBA" id="ARBA00007131"/>
    </source>
</evidence>
<sequence length="278" mass="30984">MKNISIEELKDIAIEMRKTAVTMIHKAQSGHPGGSLSAADLMTALYFKEMNIDPINPNWENRDRFVLSKGHVCPIQYSALALKGYVPYDTIYTLREYGSPFQGHPDMKKCPGIDISTGSLGQGLSCGVGMALAGKRDKKDYRVFSLLGDGECQEGQIWEAAQTAVKYQLDNLVVFVDNNRLQIDGFTDEIMPLQNIEKKFEAFGFETKRIDGHSMEAIVETLDEIRELKNGKPKCIVLDTVKGKGVSYMEDVADWHGIAPNDEEYRQAIEEIAGGLIK</sequence>
<comment type="similarity">
    <text evidence="2">Belongs to the transketolase family.</text>
</comment>
<dbReference type="PANTHER" id="PTHR47514">
    <property type="entry name" value="TRANSKETOLASE N-TERMINAL SECTION-RELATED"/>
    <property type="match status" value="1"/>
</dbReference>
<dbReference type="InterPro" id="IPR049557">
    <property type="entry name" value="Transketolase_CS"/>
</dbReference>
<organism evidence="7 8">
    <name type="scientific">Metabacillus niabensis</name>
    <dbReference type="NCBI Taxonomy" id="324854"/>
    <lineage>
        <taxon>Bacteria</taxon>
        <taxon>Bacillati</taxon>
        <taxon>Bacillota</taxon>
        <taxon>Bacilli</taxon>
        <taxon>Bacillales</taxon>
        <taxon>Bacillaceae</taxon>
        <taxon>Metabacillus</taxon>
    </lineage>
</organism>
<dbReference type="GO" id="GO:0004802">
    <property type="term" value="F:transketolase activity"/>
    <property type="evidence" value="ECO:0007669"/>
    <property type="project" value="UniProtKB-EC"/>
</dbReference>
<dbReference type="Pfam" id="PF00456">
    <property type="entry name" value="Transketolase_N"/>
    <property type="match status" value="1"/>
</dbReference>
<feature type="domain" description="Transketolase N-terminal" evidence="6">
    <location>
        <begin position="13"/>
        <end position="268"/>
    </location>
</feature>
<evidence type="ECO:0000256" key="5">
    <source>
        <dbReference type="ARBA" id="ARBA00023052"/>
    </source>
</evidence>
<comment type="cofactor">
    <cofactor evidence="1">
        <name>thiamine diphosphate</name>
        <dbReference type="ChEBI" id="CHEBI:58937"/>
    </cofactor>
</comment>
<keyword evidence="8" id="KW-1185">Reference proteome</keyword>
<evidence type="ECO:0000256" key="3">
    <source>
        <dbReference type="ARBA" id="ARBA00022679"/>
    </source>
</evidence>
<keyword evidence="3 7" id="KW-0808">Transferase</keyword>
<keyword evidence="4" id="KW-0479">Metal-binding</keyword>
<name>A0ABT9Z6A5_9BACI</name>
<dbReference type="EC" id="2.2.1.1" evidence="7"/>
<protein>
    <submittedName>
        <fullName evidence="7">Transketolase</fullName>
        <ecNumber evidence="7">2.2.1.1</ecNumber>
    </submittedName>
</protein>
<evidence type="ECO:0000313" key="7">
    <source>
        <dbReference type="EMBL" id="MDQ0227787.1"/>
    </source>
</evidence>
<dbReference type="EMBL" id="JAUSTZ010000011">
    <property type="protein sequence ID" value="MDQ0227787.1"/>
    <property type="molecule type" value="Genomic_DNA"/>
</dbReference>
<dbReference type="Proteomes" id="UP001232245">
    <property type="component" value="Unassembled WGS sequence"/>
</dbReference>